<evidence type="ECO:0000256" key="1">
    <source>
        <dbReference type="SAM" id="Phobius"/>
    </source>
</evidence>
<organism evidence="2 3">
    <name type="scientific">Dyella flagellata</name>
    <dbReference type="NCBI Taxonomy" id="1867833"/>
    <lineage>
        <taxon>Bacteria</taxon>
        <taxon>Pseudomonadati</taxon>
        <taxon>Pseudomonadota</taxon>
        <taxon>Gammaproteobacteria</taxon>
        <taxon>Lysobacterales</taxon>
        <taxon>Rhodanobacteraceae</taxon>
        <taxon>Dyella</taxon>
    </lineage>
</organism>
<keyword evidence="1" id="KW-0472">Membrane</keyword>
<name>A0ABQ5XB27_9GAMM</name>
<gene>
    <name evidence="2" type="ORF">GCM10007898_24300</name>
</gene>
<keyword evidence="1" id="KW-0812">Transmembrane</keyword>
<dbReference type="EMBL" id="BSOA01000022">
    <property type="protein sequence ID" value="GLQ88859.1"/>
    <property type="molecule type" value="Genomic_DNA"/>
</dbReference>
<dbReference type="Proteomes" id="UP001156627">
    <property type="component" value="Unassembled WGS sequence"/>
</dbReference>
<dbReference type="RefSeq" id="WP_284332301.1">
    <property type="nucleotide sequence ID" value="NZ_BSOA01000022.1"/>
</dbReference>
<sequence>MSVAAAPFAASIDVEAFLGMLDIEIYVIAALMALPLARVLSIWIKPKTIASIKHELMIFWMCFDRTYEIPKDMRVLNGDSLNGALD</sequence>
<accession>A0ABQ5XB27</accession>
<feature type="transmembrane region" description="Helical" evidence="1">
    <location>
        <begin position="25"/>
        <end position="44"/>
    </location>
</feature>
<proteinExistence type="predicted"/>
<reference evidence="3" key="1">
    <citation type="journal article" date="2019" name="Int. J. Syst. Evol. Microbiol.">
        <title>The Global Catalogue of Microorganisms (GCM) 10K type strain sequencing project: providing services to taxonomists for standard genome sequencing and annotation.</title>
        <authorList>
            <consortium name="The Broad Institute Genomics Platform"/>
            <consortium name="The Broad Institute Genome Sequencing Center for Infectious Disease"/>
            <person name="Wu L."/>
            <person name="Ma J."/>
        </authorList>
    </citation>
    <scope>NUCLEOTIDE SEQUENCE [LARGE SCALE GENOMIC DNA]</scope>
    <source>
        <strain evidence="3">NBRC 111981</strain>
    </source>
</reference>
<protein>
    <submittedName>
        <fullName evidence="2">Uncharacterized protein</fullName>
    </submittedName>
</protein>
<keyword evidence="3" id="KW-1185">Reference proteome</keyword>
<evidence type="ECO:0000313" key="3">
    <source>
        <dbReference type="Proteomes" id="UP001156627"/>
    </source>
</evidence>
<comment type="caution">
    <text evidence="2">The sequence shown here is derived from an EMBL/GenBank/DDBJ whole genome shotgun (WGS) entry which is preliminary data.</text>
</comment>
<evidence type="ECO:0000313" key="2">
    <source>
        <dbReference type="EMBL" id="GLQ88859.1"/>
    </source>
</evidence>
<keyword evidence="1" id="KW-1133">Transmembrane helix</keyword>